<feature type="domain" description="Phosphotyrosine protein phosphatase I" evidence="2">
    <location>
        <begin position="75"/>
        <end position="198"/>
    </location>
</feature>
<proteinExistence type="predicted"/>
<dbReference type="InterPro" id="IPR023485">
    <property type="entry name" value="Ptyr_pPase"/>
</dbReference>
<dbReference type="EMBL" id="PFFY01000091">
    <property type="protein sequence ID" value="PIW33923.1"/>
    <property type="molecule type" value="Genomic_DNA"/>
</dbReference>
<keyword evidence="1" id="KW-0059">Arsenical resistance</keyword>
<sequence>MFDKCPGAANIRTPTIKIKKCPKCSVEVEIFSDEMQVKCGNCGFTIYSDLQSCVQWCRYAKECVGEETYRKLKKKKIAFLCVENSCRSQVAEALAKKLCNRPNLEFVSAGTHPASEVDPKALEVLRKENITWTGKPTNLSEIGQVDVAVTMGCEVVCPAIPGTKIVNWDIPDPKGKGIEEYHKTLNIIKEKVVELLKEIEE</sequence>
<dbReference type="Proteomes" id="UP000230025">
    <property type="component" value="Unassembled WGS sequence"/>
</dbReference>
<reference evidence="4" key="1">
    <citation type="submission" date="2017-09" db="EMBL/GenBank/DDBJ databases">
        <title>Depth-based differentiation of microbial function through sediment-hosted aquifers and enrichment of novel symbionts in the deep terrestrial subsurface.</title>
        <authorList>
            <person name="Probst A.J."/>
            <person name="Ladd B."/>
            <person name="Jarett J.K."/>
            <person name="Geller-Mcgrath D.E."/>
            <person name="Sieber C.M.K."/>
            <person name="Emerson J.B."/>
            <person name="Anantharaman K."/>
            <person name="Thomas B.C."/>
            <person name="Malmstrom R."/>
            <person name="Stieglmeier M."/>
            <person name="Klingl A."/>
            <person name="Woyke T."/>
            <person name="Ryan C.M."/>
            <person name="Banfield J.F."/>
        </authorList>
    </citation>
    <scope>NUCLEOTIDE SEQUENCE [LARGE SCALE GENOMIC DNA]</scope>
</reference>
<dbReference type="SUPFAM" id="SSF52788">
    <property type="entry name" value="Phosphotyrosine protein phosphatases I"/>
    <property type="match status" value="1"/>
</dbReference>
<dbReference type="SMART" id="SM00226">
    <property type="entry name" value="LMWPc"/>
    <property type="match status" value="1"/>
</dbReference>
<organism evidence="3 4">
    <name type="scientific">bacterium (Candidatus Ratteibacteria) CG15_BIG_FIL_POST_REV_8_21_14_020_41_12</name>
    <dbReference type="NCBI Taxonomy" id="2014291"/>
    <lineage>
        <taxon>Bacteria</taxon>
        <taxon>Candidatus Ratteibacteria</taxon>
    </lineage>
</organism>
<evidence type="ECO:0000313" key="4">
    <source>
        <dbReference type="Proteomes" id="UP000230025"/>
    </source>
</evidence>
<dbReference type="InterPro" id="IPR036196">
    <property type="entry name" value="Ptyr_pPase_sf"/>
</dbReference>
<accession>A0A2M7GZK0</accession>
<dbReference type="Pfam" id="PF01451">
    <property type="entry name" value="LMWPc"/>
    <property type="match status" value="1"/>
</dbReference>
<dbReference type="AlphaFoldDB" id="A0A2M7GZK0"/>
<comment type="caution">
    <text evidence="3">The sequence shown here is derived from an EMBL/GenBank/DDBJ whole genome shotgun (WGS) entry which is preliminary data.</text>
</comment>
<gene>
    <name evidence="3" type="ORF">COW28_02000</name>
</gene>
<evidence type="ECO:0000256" key="1">
    <source>
        <dbReference type="ARBA" id="ARBA00022849"/>
    </source>
</evidence>
<dbReference type="GO" id="GO:0046685">
    <property type="term" value="P:response to arsenic-containing substance"/>
    <property type="evidence" value="ECO:0007669"/>
    <property type="project" value="UniProtKB-KW"/>
</dbReference>
<dbReference type="PANTHER" id="PTHR43428">
    <property type="entry name" value="ARSENATE REDUCTASE"/>
    <property type="match status" value="1"/>
</dbReference>
<dbReference type="PANTHER" id="PTHR43428:SF1">
    <property type="entry name" value="ARSENATE REDUCTASE"/>
    <property type="match status" value="1"/>
</dbReference>
<dbReference type="Gene3D" id="3.40.50.2300">
    <property type="match status" value="1"/>
</dbReference>
<evidence type="ECO:0000313" key="3">
    <source>
        <dbReference type="EMBL" id="PIW33923.1"/>
    </source>
</evidence>
<protein>
    <recommendedName>
        <fullName evidence="2">Phosphotyrosine protein phosphatase I domain-containing protein</fullName>
    </recommendedName>
</protein>
<name>A0A2M7GZK0_9BACT</name>
<evidence type="ECO:0000259" key="2">
    <source>
        <dbReference type="SMART" id="SM00226"/>
    </source>
</evidence>